<accession>A0A0G4IQQ9</accession>
<sequence length="116" mass="12995">METTRYNVEGGEPDSADETADLECEIEMMSVMDDASDGEMSEDEIEFNSESDCEFDDDELEGAESDYDERQIDALNASISDVKDLSEWIKSQQLEWQQLVQTYVGARTGSSPGDSR</sequence>
<evidence type="ECO:0000313" key="3">
    <source>
        <dbReference type="EMBL" id="SPQ97882.1"/>
    </source>
</evidence>
<dbReference type="EMBL" id="OVEO01000008">
    <property type="protein sequence ID" value="SPQ97882.1"/>
    <property type="molecule type" value="Genomic_DNA"/>
</dbReference>
<reference evidence="2 4" key="1">
    <citation type="submission" date="2015-02" db="EMBL/GenBank/DDBJ databases">
        <authorList>
            <person name="Chooi Y.-H."/>
        </authorList>
    </citation>
    <scope>NUCLEOTIDE SEQUENCE [LARGE SCALE GENOMIC DNA]</scope>
    <source>
        <strain evidence="2">E3</strain>
    </source>
</reference>
<reference evidence="3 5" key="2">
    <citation type="submission" date="2018-03" db="EMBL/GenBank/DDBJ databases">
        <authorList>
            <person name="Fogelqvist J."/>
        </authorList>
    </citation>
    <scope>NUCLEOTIDE SEQUENCE [LARGE SCALE GENOMIC DNA]</scope>
</reference>
<evidence type="ECO:0000313" key="5">
    <source>
        <dbReference type="Proteomes" id="UP000290189"/>
    </source>
</evidence>
<keyword evidence="4" id="KW-1185">Reference proteome</keyword>
<dbReference type="Proteomes" id="UP000039324">
    <property type="component" value="Unassembled WGS sequence"/>
</dbReference>
<proteinExistence type="predicted"/>
<evidence type="ECO:0000313" key="2">
    <source>
        <dbReference type="EMBL" id="CEO97580.1"/>
    </source>
</evidence>
<evidence type="ECO:0000313" key="4">
    <source>
        <dbReference type="Proteomes" id="UP000039324"/>
    </source>
</evidence>
<dbReference type="AlphaFoldDB" id="A0A0G4IQQ9"/>
<keyword evidence="3" id="KW-0496">Mitochondrion</keyword>
<organism evidence="2 4">
    <name type="scientific">Plasmodiophora brassicae</name>
    <name type="common">Clubroot disease agent</name>
    <dbReference type="NCBI Taxonomy" id="37360"/>
    <lineage>
        <taxon>Eukaryota</taxon>
        <taxon>Sar</taxon>
        <taxon>Rhizaria</taxon>
        <taxon>Endomyxa</taxon>
        <taxon>Phytomyxea</taxon>
        <taxon>Plasmodiophorida</taxon>
        <taxon>Plasmodiophoridae</taxon>
        <taxon>Plasmodiophora</taxon>
    </lineage>
</organism>
<name>A0A0G4IQQ9_PLABS</name>
<dbReference type="EMBL" id="CDSF01000079">
    <property type="protein sequence ID" value="CEO97580.1"/>
    <property type="molecule type" value="Genomic_DNA"/>
</dbReference>
<geneLocation type="mitochondrion" evidence="3"/>
<evidence type="ECO:0000256" key="1">
    <source>
        <dbReference type="SAM" id="MobiDB-lite"/>
    </source>
</evidence>
<feature type="region of interest" description="Disordered" evidence="1">
    <location>
        <begin position="34"/>
        <end position="65"/>
    </location>
</feature>
<protein>
    <submittedName>
        <fullName evidence="2">Uncharacterized protein</fullName>
    </submittedName>
</protein>
<gene>
    <name evidence="2" type="ORF">PBRA_000925</name>
    <name evidence="3" type="ORF">PLBR_LOCUS5097</name>
</gene>
<dbReference type="Proteomes" id="UP000290189">
    <property type="component" value="Unassembled WGS sequence"/>
</dbReference>